<dbReference type="PANTHER" id="PTHR18866:SF33">
    <property type="entry name" value="METHYLCROTONOYL-COA CARBOXYLASE SUBUNIT ALPHA, MITOCHONDRIAL-RELATED"/>
    <property type="match status" value="1"/>
</dbReference>
<dbReference type="CDD" id="cd00685">
    <property type="entry name" value="Trans_IPPS_HT"/>
    <property type="match status" value="1"/>
</dbReference>
<evidence type="ECO:0000256" key="2">
    <source>
        <dbReference type="ARBA" id="ARBA00022598"/>
    </source>
</evidence>
<dbReference type="GO" id="GO:0004659">
    <property type="term" value="F:prenyltransferase activity"/>
    <property type="evidence" value="ECO:0007669"/>
    <property type="project" value="InterPro"/>
</dbReference>
<dbReference type="GO" id="GO:0046872">
    <property type="term" value="F:metal ion binding"/>
    <property type="evidence" value="ECO:0007669"/>
    <property type="project" value="UniProtKB-KW"/>
</dbReference>
<dbReference type="Gene3D" id="2.40.50.100">
    <property type="match status" value="1"/>
</dbReference>
<dbReference type="PANTHER" id="PTHR18866">
    <property type="entry name" value="CARBOXYLASE:PYRUVATE/ACETYL-COA/PROPIONYL-COA CARBOXYLASE"/>
    <property type="match status" value="1"/>
</dbReference>
<dbReference type="InterPro" id="IPR001882">
    <property type="entry name" value="Biotin_BS"/>
</dbReference>
<dbReference type="GO" id="GO:0008299">
    <property type="term" value="P:isoprenoid biosynthetic process"/>
    <property type="evidence" value="ECO:0007669"/>
    <property type="project" value="InterPro"/>
</dbReference>
<feature type="domain" description="Biotin carboxylation" evidence="11">
    <location>
        <begin position="38"/>
        <end position="474"/>
    </location>
</feature>
<dbReference type="InterPro" id="IPR016185">
    <property type="entry name" value="PreATP-grasp_dom_sf"/>
</dbReference>
<dbReference type="GO" id="GO:0004485">
    <property type="term" value="F:methylcrotonoyl-CoA carboxylase activity"/>
    <property type="evidence" value="ECO:0007669"/>
    <property type="project" value="TreeGrafter"/>
</dbReference>
<dbReference type="AlphaFoldDB" id="A0A8H7SQV0"/>
<dbReference type="SUPFAM" id="SSF56059">
    <property type="entry name" value="Glutathione synthetase ATP-binding domain-like"/>
    <property type="match status" value="1"/>
</dbReference>
<feature type="domain" description="Lipoyl-binding" evidence="9">
    <location>
        <begin position="631"/>
        <end position="701"/>
    </location>
</feature>
<dbReference type="PROSITE" id="PS00867">
    <property type="entry name" value="CPSASE_2"/>
    <property type="match status" value="1"/>
</dbReference>
<evidence type="ECO:0000259" key="10">
    <source>
        <dbReference type="PROSITE" id="PS50975"/>
    </source>
</evidence>
<dbReference type="InterPro" id="IPR050856">
    <property type="entry name" value="Biotin_carboxylase_complex"/>
</dbReference>
<dbReference type="FunFam" id="3.30.1490.20:FF:000003">
    <property type="entry name" value="acetyl-CoA carboxylase isoform X1"/>
    <property type="match status" value="1"/>
</dbReference>
<dbReference type="InterPro" id="IPR033749">
    <property type="entry name" value="Polyprenyl_synt_CS"/>
</dbReference>
<comment type="caution">
    <text evidence="12">The sequence shown here is derived from an EMBL/GenBank/DDBJ whole genome shotgun (WGS) entry which is preliminary data.</text>
</comment>
<dbReference type="EMBL" id="JAEPRE010000038">
    <property type="protein sequence ID" value="KAG2235154.1"/>
    <property type="molecule type" value="Genomic_DNA"/>
</dbReference>
<dbReference type="GO" id="GO:0005524">
    <property type="term" value="F:ATP binding"/>
    <property type="evidence" value="ECO:0007669"/>
    <property type="project" value="UniProtKB-UniRule"/>
</dbReference>
<sequence>MIQIHTRLPRAVFSTVLRRRFPDSAIRCFSSAKVQNPLFDKILIANRGEIAIRVMRTAKELGIKTVAVYSEPDAYSQHVKMADEAYLIGPAASAESYLCIDKIMNVAKMTGSQAIHPGYGFLSENADFSDIVKAANLAFIGPSGSAMRSMDAGVPVVPGYHGENQEVGFLKDQAEKIGYPVLIKAIKGGGGKGMRIVRSASEFEEMLESSKRESIKSFGDDKVLVEKYLERPRHVEVQVFADKHDNVVHLFERDCSVQRRHQKVIEEAPAPGLTEALRADLGAKAVAAARAVGYENAGTVEFIMDNVDKQFYFMEMNTRLQVEHPVTEMVTNTDLVRWQLEVAAGNRLPKMQHELALNGHAFEARIYAENPSNHFLPDTGPLFSVRTPAATENVRLETGFIQGDQISVHYDPMISKLVVHGENRNDALRRFRRALEEYQVVGLNTNISFIKTVAEHPAFIKGEVETGFIQEFEKDLFKDPVAPDATTLALAASALRLKEIDNIKKSSQDPYSPWSAHTDSFRINNINHRKFAVTANDHPYEVVVSTNAQKSHLVDMEVIDAATQETIKSFSAVESRIDSDGLMVSSIDSKTLKSNVVLHNEDVVVFDEFGRTTLKLPTPGYLSATGDGHGAGTVKTPMPCKISQVLVKPGQMIQKGDTIIILEAMKMEHVIKAPVAGTIDQVLYAVGDLVGENKKYSFEFKDIQESSFTSTTSKQIQTILPYGKHQKGVDFETIKKPQEDILLEPFHYLCSNPGKDVRAKMIEAFDAWLQVPKDDLIVITRVIEMLHSASLLIDDVEDDSVLRRGAPAAHHIYGIPQTINCANYVYFLALAEISTLNKPKMITIYTEELINLHRGQEQEFLDMVNDKTGGLLRLAVKLMQEASESKIDYTGLVSKIGIHFQVRDDYMNLQSKKYADNKGFCEDLTEGKFSFPIIHSIRTDPTNRQLLNILKQRSNSLELKQFALQLLEKTGTFEYCRQFLQVLEVEARQEIKDLGGNRMLEMIMDALSIKESVVTKEI</sequence>
<dbReference type="CDD" id="cd06850">
    <property type="entry name" value="biotinyl_domain"/>
    <property type="match status" value="1"/>
</dbReference>
<dbReference type="InterPro" id="IPR000092">
    <property type="entry name" value="Polyprenyl_synt"/>
</dbReference>
<dbReference type="Pfam" id="PF02786">
    <property type="entry name" value="CPSase_L_D2"/>
    <property type="match status" value="1"/>
</dbReference>
<evidence type="ECO:0000256" key="7">
    <source>
        <dbReference type="ARBA" id="ARBA00023267"/>
    </source>
</evidence>
<dbReference type="InterPro" id="IPR011054">
    <property type="entry name" value="Rudment_hybrid_motif"/>
</dbReference>
<dbReference type="Gene3D" id="3.30.470.20">
    <property type="entry name" value="ATP-grasp fold, B domain"/>
    <property type="match status" value="1"/>
</dbReference>
<dbReference type="InterPro" id="IPR005479">
    <property type="entry name" value="CPAse_ATP-bd"/>
</dbReference>
<evidence type="ECO:0000256" key="6">
    <source>
        <dbReference type="ARBA" id="ARBA00022842"/>
    </source>
</evidence>
<keyword evidence="13" id="KW-1185">Reference proteome</keyword>
<dbReference type="Pfam" id="PF00348">
    <property type="entry name" value="polyprenyl_synt"/>
    <property type="match status" value="1"/>
</dbReference>
<dbReference type="InterPro" id="IPR011053">
    <property type="entry name" value="Single_hybrid_motif"/>
</dbReference>
<evidence type="ECO:0000256" key="5">
    <source>
        <dbReference type="ARBA" id="ARBA00022840"/>
    </source>
</evidence>
<dbReference type="GO" id="GO:0005739">
    <property type="term" value="C:mitochondrion"/>
    <property type="evidence" value="ECO:0007669"/>
    <property type="project" value="TreeGrafter"/>
</dbReference>
<keyword evidence="3" id="KW-0479">Metal-binding</keyword>
<dbReference type="InterPro" id="IPR008949">
    <property type="entry name" value="Isoprenoid_synthase_dom_sf"/>
</dbReference>
<evidence type="ECO:0000313" key="12">
    <source>
        <dbReference type="EMBL" id="KAG2235154.1"/>
    </source>
</evidence>
<name>A0A8H7SQV0_9FUNG</name>
<dbReference type="FunFam" id="3.30.470.20:FF:000028">
    <property type="entry name" value="Methylcrotonoyl-CoA carboxylase subunit alpha, mitochondrial"/>
    <property type="match status" value="1"/>
</dbReference>
<dbReference type="SUPFAM" id="SSF48576">
    <property type="entry name" value="Terpenoid synthases"/>
    <property type="match status" value="1"/>
</dbReference>
<dbReference type="FunFam" id="3.40.50.20:FF:000010">
    <property type="entry name" value="Propionyl-CoA carboxylase subunit alpha"/>
    <property type="match status" value="1"/>
</dbReference>
<dbReference type="PROSITE" id="PS50979">
    <property type="entry name" value="BC"/>
    <property type="match status" value="1"/>
</dbReference>
<evidence type="ECO:0000256" key="1">
    <source>
        <dbReference type="ARBA" id="ARBA00001953"/>
    </source>
</evidence>
<feature type="domain" description="ATP-grasp" evidence="10">
    <location>
        <begin position="146"/>
        <end position="344"/>
    </location>
</feature>
<dbReference type="Gene3D" id="3.40.50.20">
    <property type="match status" value="1"/>
</dbReference>
<dbReference type="PROSITE" id="PS00188">
    <property type="entry name" value="BIOTIN"/>
    <property type="match status" value="1"/>
</dbReference>
<dbReference type="SUPFAM" id="SSF51230">
    <property type="entry name" value="Single hybrid motif"/>
    <property type="match status" value="1"/>
</dbReference>
<keyword evidence="2" id="KW-0436">Ligase</keyword>
<dbReference type="Gene3D" id="1.10.600.10">
    <property type="entry name" value="Farnesyl Diphosphate Synthase"/>
    <property type="match status" value="1"/>
</dbReference>
<protein>
    <submittedName>
        <fullName evidence="12">Uncharacterized protein</fullName>
    </submittedName>
</protein>
<dbReference type="Gene3D" id="3.30.1490.20">
    <property type="entry name" value="ATP-grasp fold, A domain"/>
    <property type="match status" value="1"/>
</dbReference>
<dbReference type="PROSITE" id="PS50975">
    <property type="entry name" value="ATP_GRASP"/>
    <property type="match status" value="1"/>
</dbReference>
<comment type="cofactor">
    <cofactor evidence="1">
        <name>biotin</name>
        <dbReference type="ChEBI" id="CHEBI:57586"/>
    </cofactor>
</comment>
<dbReference type="Pfam" id="PF00289">
    <property type="entry name" value="Biotin_carb_N"/>
    <property type="match status" value="1"/>
</dbReference>
<evidence type="ECO:0000259" key="9">
    <source>
        <dbReference type="PROSITE" id="PS50968"/>
    </source>
</evidence>
<organism evidence="12 13">
    <name type="scientific">Thamnidium elegans</name>
    <dbReference type="NCBI Taxonomy" id="101142"/>
    <lineage>
        <taxon>Eukaryota</taxon>
        <taxon>Fungi</taxon>
        <taxon>Fungi incertae sedis</taxon>
        <taxon>Mucoromycota</taxon>
        <taxon>Mucoromycotina</taxon>
        <taxon>Mucoromycetes</taxon>
        <taxon>Mucorales</taxon>
        <taxon>Mucorineae</taxon>
        <taxon>Mucoraceae</taxon>
        <taxon>Thamnidium</taxon>
    </lineage>
</organism>
<gene>
    <name evidence="12" type="ORF">INT48_006535</name>
</gene>
<keyword evidence="5 8" id="KW-0067">ATP-binding</keyword>
<evidence type="ECO:0000259" key="11">
    <source>
        <dbReference type="PROSITE" id="PS50979"/>
    </source>
</evidence>
<dbReference type="Proteomes" id="UP000613177">
    <property type="component" value="Unassembled WGS sequence"/>
</dbReference>
<evidence type="ECO:0000313" key="13">
    <source>
        <dbReference type="Proteomes" id="UP000613177"/>
    </source>
</evidence>
<dbReference type="InterPro" id="IPR000089">
    <property type="entry name" value="Biotin_lipoyl"/>
</dbReference>
<evidence type="ECO:0000256" key="4">
    <source>
        <dbReference type="ARBA" id="ARBA00022741"/>
    </source>
</evidence>
<dbReference type="PROSITE" id="PS50968">
    <property type="entry name" value="BIOTINYL_LIPOYL"/>
    <property type="match status" value="1"/>
</dbReference>
<accession>A0A8H7SQV0</accession>
<dbReference type="InterPro" id="IPR005482">
    <property type="entry name" value="Biotin_COase_C"/>
</dbReference>
<keyword evidence="4 8" id="KW-0547">Nucleotide-binding</keyword>
<keyword evidence="7" id="KW-0092">Biotin</keyword>
<reference evidence="12" key="1">
    <citation type="submission" date="2021-01" db="EMBL/GenBank/DDBJ databases">
        <title>Metabolic potential, ecology and presence of endohyphal bacteria is reflected in genomic diversity of Mucoromycotina.</title>
        <authorList>
            <person name="Muszewska A."/>
            <person name="Okrasinska A."/>
            <person name="Steczkiewicz K."/>
            <person name="Drgas O."/>
            <person name="Orlowska M."/>
            <person name="Perlinska-Lenart U."/>
            <person name="Aleksandrzak-Piekarczyk T."/>
            <person name="Szatraj K."/>
            <person name="Zielenkiewicz U."/>
            <person name="Pilsyk S."/>
            <person name="Malc E."/>
            <person name="Mieczkowski P."/>
            <person name="Kruszewska J.S."/>
            <person name="Biernat P."/>
            <person name="Pawlowska J."/>
        </authorList>
    </citation>
    <scope>NUCLEOTIDE SEQUENCE</scope>
    <source>
        <strain evidence="12">WA0000018081</strain>
    </source>
</reference>
<evidence type="ECO:0000256" key="8">
    <source>
        <dbReference type="PROSITE-ProRule" id="PRU00409"/>
    </source>
</evidence>
<dbReference type="InterPro" id="IPR011764">
    <property type="entry name" value="Biotin_carboxylation_dom"/>
</dbReference>
<dbReference type="InterPro" id="IPR011761">
    <property type="entry name" value="ATP-grasp"/>
</dbReference>
<dbReference type="Gene3D" id="3.30.700.40">
    <property type="match status" value="1"/>
</dbReference>
<dbReference type="SMART" id="SM00878">
    <property type="entry name" value="Biotin_carb_C"/>
    <property type="match status" value="1"/>
</dbReference>
<dbReference type="Pfam" id="PF00364">
    <property type="entry name" value="Biotin_lipoyl"/>
    <property type="match status" value="1"/>
</dbReference>
<dbReference type="Pfam" id="PF02785">
    <property type="entry name" value="Biotin_carb_C"/>
    <property type="match status" value="1"/>
</dbReference>
<dbReference type="InterPro" id="IPR013815">
    <property type="entry name" value="ATP_grasp_subdomain_1"/>
</dbReference>
<dbReference type="SUPFAM" id="SSF52440">
    <property type="entry name" value="PreATP-grasp domain"/>
    <property type="match status" value="1"/>
</dbReference>
<evidence type="ECO:0000256" key="3">
    <source>
        <dbReference type="ARBA" id="ARBA00022723"/>
    </source>
</evidence>
<dbReference type="PROSITE" id="PS00723">
    <property type="entry name" value="POLYPRENYL_SYNTHASE_1"/>
    <property type="match status" value="1"/>
</dbReference>
<keyword evidence="6" id="KW-0460">Magnesium</keyword>
<dbReference type="SUPFAM" id="SSF51246">
    <property type="entry name" value="Rudiment single hybrid motif"/>
    <property type="match status" value="1"/>
</dbReference>
<dbReference type="InterPro" id="IPR005481">
    <property type="entry name" value="BC-like_N"/>
</dbReference>
<proteinExistence type="predicted"/>
<dbReference type="PROSITE" id="PS00444">
    <property type="entry name" value="POLYPRENYL_SYNTHASE_2"/>
    <property type="match status" value="1"/>
</dbReference>